<evidence type="ECO:0000259" key="10">
    <source>
        <dbReference type="PROSITE" id="PS50255"/>
    </source>
</evidence>
<dbReference type="InterPro" id="IPR036400">
    <property type="entry name" value="Cyt_B5-like_heme/steroid_sf"/>
</dbReference>
<evidence type="ECO:0000256" key="9">
    <source>
        <dbReference type="SAM" id="MobiDB-lite"/>
    </source>
</evidence>
<evidence type="ECO:0000256" key="7">
    <source>
        <dbReference type="ARBA" id="ARBA00038168"/>
    </source>
</evidence>
<dbReference type="EMBL" id="AJWJ01000677">
    <property type="protein sequence ID" value="KAF2069366.1"/>
    <property type="molecule type" value="Genomic_DNA"/>
</dbReference>
<dbReference type="OrthoDB" id="260519at2759"/>
<feature type="region of interest" description="Disordered" evidence="9">
    <location>
        <begin position="166"/>
        <end position="244"/>
    </location>
</feature>
<evidence type="ECO:0000256" key="6">
    <source>
        <dbReference type="ARBA" id="ARBA00034078"/>
    </source>
</evidence>
<evidence type="ECO:0000313" key="12">
    <source>
        <dbReference type="Proteomes" id="UP000695562"/>
    </source>
</evidence>
<dbReference type="GO" id="GO:0020037">
    <property type="term" value="F:heme binding"/>
    <property type="evidence" value="ECO:0007669"/>
    <property type="project" value="UniProtKB-UniRule"/>
</dbReference>
<evidence type="ECO:0000256" key="8">
    <source>
        <dbReference type="RuleBase" id="RU362121"/>
    </source>
</evidence>
<gene>
    <name evidence="11" type="ORF">CYY_009310</name>
</gene>
<dbReference type="PROSITE" id="PS50255">
    <property type="entry name" value="CYTOCHROME_B5_2"/>
    <property type="match status" value="1"/>
</dbReference>
<dbReference type="GO" id="GO:0005737">
    <property type="term" value="C:cytoplasm"/>
    <property type="evidence" value="ECO:0007669"/>
    <property type="project" value="UniProtKB-ARBA"/>
</dbReference>
<feature type="compositionally biased region" description="Low complexity" evidence="9">
    <location>
        <begin position="168"/>
        <end position="217"/>
    </location>
</feature>
<keyword evidence="3 8" id="KW-0479">Metal-binding</keyword>
<dbReference type="InterPro" id="IPR018967">
    <property type="entry name" value="FeS-contain_CDGSH-typ"/>
</dbReference>
<dbReference type="InterPro" id="IPR050668">
    <property type="entry name" value="Cytochrome_b5"/>
</dbReference>
<dbReference type="GO" id="GO:0046872">
    <property type="term" value="F:metal ion binding"/>
    <property type="evidence" value="ECO:0007669"/>
    <property type="project" value="UniProtKB-UniRule"/>
</dbReference>
<dbReference type="GO" id="GO:0016020">
    <property type="term" value="C:membrane"/>
    <property type="evidence" value="ECO:0007669"/>
    <property type="project" value="TreeGrafter"/>
</dbReference>
<sequence>MIEHNIYYSNSSNSSSSSNKDTTISNISDKVTTPKCSSCCCNKVLDIEDSLSATPKLNSSNHQHHNGQQNEKKIIIQQKINNDQPIHQQIGNISNSLYLLSQSAETIPQTKEIIEALSNSNSSIAVPQKAPICTCHQSSCYPFCDQSHEKFNNETNSNISPIYLSFDNGNSSSNKKLNNSSNNSNSKQQQNNSNGNNSNLNKTNIKSKQQQQQQQQKEQQKEQEQEQKPKIPLEKKYKPGNLKNSINSNNYFSLEEIAQHNTLESCWMIISNKVYDITDYISHHPGGKNALLRFAGKDGTENVQFHSSKMLQILNNNYFIGHLNIDQQTVEPSRCTIV</sequence>
<feature type="compositionally biased region" description="Basic and acidic residues" evidence="9">
    <location>
        <begin position="218"/>
        <end position="237"/>
    </location>
</feature>
<evidence type="ECO:0000256" key="3">
    <source>
        <dbReference type="ARBA" id="ARBA00022723"/>
    </source>
</evidence>
<organism evidence="11 12">
    <name type="scientific">Polysphondylium violaceum</name>
    <dbReference type="NCBI Taxonomy" id="133409"/>
    <lineage>
        <taxon>Eukaryota</taxon>
        <taxon>Amoebozoa</taxon>
        <taxon>Evosea</taxon>
        <taxon>Eumycetozoa</taxon>
        <taxon>Dictyostelia</taxon>
        <taxon>Dictyosteliales</taxon>
        <taxon>Dictyosteliaceae</taxon>
        <taxon>Polysphondylium</taxon>
    </lineage>
</organism>
<feature type="compositionally biased region" description="Low complexity" evidence="9">
    <location>
        <begin position="9"/>
        <end position="19"/>
    </location>
</feature>
<keyword evidence="12" id="KW-1185">Reference proteome</keyword>
<dbReference type="AlphaFoldDB" id="A0A8J4PN10"/>
<dbReference type="SMART" id="SM00704">
    <property type="entry name" value="ZnF_CDGSH"/>
    <property type="match status" value="1"/>
</dbReference>
<keyword evidence="4 8" id="KW-0408">Iron</keyword>
<comment type="cofactor">
    <cofactor evidence="6">
        <name>[2Fe-2S] cluster</name>
        <dbReference type="ChEBI" id="CHEBI:190135"/>
    </cofactor>
</comment>
<accession>A0A8J4PN10</accession>
<dbReference type="GO" id="GO:0051537">
    <property type="term" value="F:2 iron, 2 sulfur cluster binding"/>
    <property type="evidence" value="ECO:0007669"/>
    <property type="project" value="UniProtKB-KW"/>
</dbReference>
<evidence type="ECO:0000256" key="5">
    <source>
        <dbReference type="ARBA" id="ARBA00023014"/>
    </source>
</evidence>
<evidence type="ECO:0000256" key="2">
    <source>
        <dbReference type="ARBA" id="ARBA00022714"/>
    </source>
</evidence>
<dbReference type="PANTHER" id="PTHR19359:SF155">
    <property type="entry name" value="CYTOCHROME B5 HEME-BINDING DOMAIN-CONTAINING PROTEIN"/>
    <property type="match status" value="1"/>
</dbReference>
<proteinExistence type="inferred from homology"/>
<reference evidence="11" key="1">
    <citation type="submission" date="2020-01" db="EMBL/GenBank/DDBJ databases">
        <title>Development of genomics and gene disruption for Polysphondylium violaceum indicates a role for the polyketide synthase stlB in stalk morphogenesis.</title>
        <authorList>
            <person name="Narita B."/>
            <person name="Kawabe Y."/>
            <person name="Kin K."/>
            <person name="Saito T."/>
            <person name="Gibbs R."/>
            <person name="Kuspa A."/>
            <person name="Muzny D."/>
            <person name="Queller D."/>
            <person name="Richards S."/>
            <person name="Strassman J."/>
            <person name="Sucgang R."/>
            <person name="Worley K."/>
            <person name="Schaap P."/>
        </authorList>
    </citation>
    <scope>NUCLEOTIDE SEQUENCE</scope>
    <source>
        <strain evidence="11">QSvi11</strain>
    </source>
</reference>
<dbReference type="InterPro" id="IPR001199">
    <property type="entry name" value="Cyt_B5-like_heme/steroid-bd"/>
</dbReference>
<dbReference type="Proteomes" id="UP000695562">
    <property type="component" value="Unassembled WGS sequence"/>
</dbReference>
<dbReference type="PRINTS" id="PR00363">
    <property type="entry name" value="CYTOCHROMEB5"/>
</dbReference>
<keyword evidence="2" id="KW-0001">2Fe-2S</keyword>
<dbReference type="Gene3D" id="3.40.5.90">
    <property type="entry name" value="CDGSH iron-sulfur domain, mitoNEET-type"/>
    <property type="match status" value="1"/>
</dbReference>
<protein>
    <recommendedName>
        <fullName evidence="10">Cytochrome b5 heme-binding domain-containing protein</fullName>
    </recommendedName>
</protein>
<dbReference type="InterPro" id="IPR042216">
    <property type="entry name" value="MitoNEET_CISD"/>
</dbReference>
<dbReference type="SUPFAM" id="SSF55856">
    <property type="entry name" value="Cytochrome b5-like heme/steroid binding domain"/>
    <property type="match status" value="1"/>
</dbReference>
<dbReference type="Pfam" id="PF00173">
    <property type="entry name" value="Cyt-b5"/>
    <property type="match status" value="1"/>
</dbReference>
<evidence type="ECO:0000256" key="4">
    <source>
        <dbReference type="ARBA" id="ARBA00023004"/>
    </source>
</evidence>
<feature type="region of interest" description="Disordered" evidence="9">
    <location>
        <begin position="1"/>
        <end position="23"/>
    </location>
</feature>
<feature type="domain" description="Cytochrome b5 heme-binding" evidence="10">
    <location>
        <begin position="249"/>
        <end position="324"/>
    </location>
</feature>
<dbReference type="InterPro" id="IPR018506">
    <property type="entry name" value="Cyt_B5_heme-BS"/>
</dbReference>
<keyword evidence="5" id="KW-0411">Iron-sulfur</keyword>
<dbReference type="PANTHER" id="PTHR19359">
    <property type="entry name" value="CYTOCHROME B5"/>
    <property type="match status" value="1"/>
</dbReference>
<dbReference type="PROSITE" id="PS00191">
    <property type="entry name" value="CYTOCHROME_B5_1"/>
    <property type="match status" value="1"/>
</dbReference>
<comment type="caution">
    <text evidence="11">The sequence shown here is derived from an EMBL/GenBank/DDBJ whole genome shotgun (WGS) entry which is preliminary data.</text>
</comment>
<comment type="similarity">
    <text evidence="7 8">Belongs to the cytochrome b5 family.</text>
</comment>
<dbReference type="SMART" id="SM01117">
    <property type="entry name" value="Cyt-b5"/>
    <property type="match status" value="1"/>
</dbReference>
<evidence type="ECO:0000256" key="1">
    <source>
        <dbReference type="ARBA" id="ARBA00022617"/>
    </source>
</evidence>
<dbReference type="Gene3D" id="3.10.120.10">
    <property type="entry name" value="Cytochrome b5-like heme/steroid binding domain"/>
    <property type="match status" value="1"/>
</dbReference>
<evidence type="ECO:0000313" key="11">
    <source>
        <dbReference type="EMBL" id="KAF2069366.1"/>
    </source>
</evidence>
<name>A0A8J4PN10_9MYCE</name>
<keyword evidence="1 8" id="KW-0349">Heme</keyword>